<dbReference type="GO" id="GO:0022857">
    <property type="term" value="F:transmembrane transporter activity"/>
    <property type="evidence" value="ECO:0007669"/>
    <property type="project" value="InterPro"/>
</dbReference>
<feature type="transmembrane region" description="Helical" evidence="9">
    <location>
        <begin position="92"/>
        <end position="111"/>
    </location>
</feature>
<feature type="region of interest" description="Disordered" evidence="8">
    <location>
        <begin position="492"/>
        <end position="551"/>
    </location>
</feature>
<feature type="transmembrane region" description="Helical" evidence="9">
    <location>
        <begin position="331"/>
        <end position="348"/>
    </location>
</feature>
<gene>
    <name evidence="11" type="ORF">HNR24_002382</name>
</gene>
<evidence type="ECO:0000313" key="11">
    <source>
        <dbReference type="EMBL" id="MBA8922449.1"/>
    </source>
</evidence>
<dbReference type="RefSeq" id="WP_310735441.1">
    <property type="nucleotide sequence ID" value="NZ_BAAAKT010000001.1"/>
</dbReference>
<feature type="transmembrane region" description="Helical" evidence="9">
    <location>
        <begin position="179"/>
        <end position="196"/>
    </location>
</feature>
<feature type="transmembrane region" description="Helical" evidence="9">
    <location>
        <begin position="217"/>
        <end position="234"/>
    </location>
</feature>
<comment type="similarity">
    <text evidence="2">Belongs to the major facilitator superfamily. EmrB family.</text>
</comment>
<evidence type="ECO:0000256" key="3">
    <source>
        <dbReference type="ARBA" id="ARBA00022448"/>
    </source>
</evidence>
<feature type="domain" description="Major facilitator superfamily (MFS) profile" evidence="10">
    <location>
        <begin position="27"/>
        <end position="492"/>
    </location>
</feature>
<keyword evidence="6 9" id="KW-1133">Transmembrane helix</keyword>
<feature type="transmembrane region" description="Helical" evidence="9">
    <location>
        <begin position="26"/>
        <end position="45"/>
    </location>
</feature>
<dbReference type="Gene3D" id="1.20.1720.10">
    <property type="entry name" value="Multidrug resistance protein D"/>
    <property type="match status" value="1"/>
</dbReference>
<feature type="transmembrane region" description="Helical" evidence="9">
    <location>
        <begin position="431"/>
        <end position="456"/>
    </location>
</feature>
<feature type="transmembrane region" description="Helical" evidence="9">
    <location>
        <begin position="468"/>
        <end position="487"/>
    </location>
</feature>
<dbReference type="InterPro" id="IPR020846">
    <property type="entry name" value="MFS_dom"/>
</dbReference>
<feature type="transmembrane region" description="Helical" evidence="9">
    <location>
        <begin position="155"/>
        <end position="173"/>
    </location>
</feature>
<dbReference type="EMBL" id="JACJIH010000001">
    <property type="protein sequence ID" value="MBA8922449.1"/>
    <property type="molecule type" value="Genomic_DNA"/>
</dbReference>
<dbReference type="PANTHER" id="PTHR42718">
    <property type="entry name" value="MAJOR FACILITATOR SUPERFAMILY MULTIDRUG TRANSPORTER MFSC"/>
    <property type="match status" value="1"/>
</dbReference>
<name>A0A839FSA6_9MICC</name>
<dbReference type="InterPro" id="IPR036259">
    <property type="entry name" value="MFS_trans_sf"/>
</dbReference>
<dbReference type="AlphaFoldDB" id="A0A839FSA6"/>
<proteinExistence type="inferred from homology"/>
<evidence type="ECO:0000256" key="8">
    <source>
        <dbReference type="SAM" id="MobiDB-lite"/>
    </source>
</evidence>
<sequence>MPASPHTVRSQVNAPDGGRLPSADKLTIGALLVSTFVMILNETLMNVALQPLMEEFQVSEPTIQWLTTAFMLTLATVIPITGFLMQRYSLRAVFTAAMGLFIAGTALAAAAPGFEVLLAGRVVQASGTAIMLPLMMTTVLTLVPLHRRGVVMGNISIVISVAPATGPALSGLILHLADWRWLFLMILPIAVIALFLGRPRLNKDPGTAGKRLSIPSLLLAVPGFGGVVYGISQIGGGHGTQEVSADAAPGVDPVAIAVLVAGVLCLIGFGLLQVKLQKTDSALLNLKPFAYTMYTRALAMMLLMMIALFGALILLPLFLQTIRGLDTLQTGLILLPGGLLMALMAPYVGRLYDRVGPKPLVIPGASILIVALFCMSLLSPTTPVGMVLGLHLLLSSGLALLFTPAFTTALNPLPKALYSHGTAALNTLQQLAAAIGTAALVAAVGLGTAAAVNSGMNPDDAAVEGFRVAFRLAAGLSVGTLILATTLRATPAAETESTEAAESEIADPGVADSEIADPEVADSVVADPELTGAAADTDIEDRAQAGPSPRG</sequence>
<evidence type="ECO:0000256" key="7">
    <source>
        <dbReference type="ARBA" id="ARBA00023136"/>
    </source>
</evidence>
<keyword evidence="5 9" id="KW-0812">Transmembrane</keyword>
<comment type="caution">
    <text evidence="11">The sequence shown here is derived from an EMBL/GenBank/DDBJ whole genome shotgun (WGS) entry which is preliminary data.</text>
</comment>
<evidence type="ECO:0000256" key="6">
    <source>
        <dbReference type="ARBA" id="ARBA00022989"/>
    </source>
</evidence>
<dbReference type="InterPro" id="IPR004638">
    <property type="entry name" value="EmrB-like"/>
</dbReference>
<feature type="transmembrane region" description="Helical" evidence="9">
    <location>
        <begin position="254"/>
        <end position="276"/>
    </location>
</feature>
<dbReference type="PRINTS" id="PR01036">
    <property type="entry name" value="TCRTETB"/>
</dbReference>
<dbReference type="InterPro" id="IPR011701">
    <property type="entry name" value="MFS"/>
</dbReference>
<dbReference type="GO" id="GO:0005886">
    <property type="term" value="C:plasma membrane"/>
    <property type="evidence" value="ECO:0007669"/>
    <property type="project" value="UniProtKB-SubCell"/>
</dbReference>
<dbReference type="Proteomes" id="UP000546252">
    <property type="component" value="Unassembled WGS sequence"/>
</dbReference>
<feature type="transmembrane region" description="Helical" evidence="9">
    <location>
        <begin position="297"/>
        <end position="319"/>
    </location>
</feature>
<feature type="compositionally biased region" description="Acidic residues" evidence="8">
    <location>
        <begin position="496"/>
        <end position="505"/>
    </location>
</feature>
<dbReference type="SUPFAM" id="SSF103473">
    <property type="entry name" value="MFS general substrate transporter"/>
    <property type="match status" value="1"/>
</dbReference>
<evidence type="ECO:0000256" key="2">
    <source>
        <dbReference type="ARBA" id="ARBA00008537"/>
    </source>
</evidence>
<evidence type="ECO:0000259" key="10">
    <source>
        <dbReference type="PROSITE" id="PS50850"/>
    </source>
</evidence>
<keyword evidence="4" id="KW-1003">Cell membrane</keyword>
<dbReference type="Gene3D" id="1.20.1250.20">
    <property type="entry name" value="MFS general substrate transporter like domains"/>
    <property type="match status" value="1"/>
</dbReference>
<evidence type="ECO:0000256" key="5">
    <source>
        <dbReference type="ARBA" id="ARBA00022692"/>
    </source>
</evidence>
<feature type="transmembrane region" description="Helical" evidence="9">
    <location>
        <begin position="384"/>
        <end position="410"/>
    </location>
</feature>
<dbReference type="NCBIfam" id="TIGR00711">
    <property type="entry name" value="efflux_EmrB"/>
    <property type="match status" value="1"/>
</dbReference>
<feature type="transmembrane region" description="Helical" evidence="9">
    <location>
        <begin position="65"/>
        <end position="85"/>
    </location>
</feature>
<comment type="subcellular location">
    <subcellularLocation>
        <location evidence="1">Cell membrane</location>
        <topology evidence="1">Multi-pass membrane protein</topology>
    </subcellularLocation>
</comment>
<evidence type="ECO:0000256" key="4">
    <source>
        <dbReference type="ARBA" id="ARBA00022475"/>
    </source>
</evidence>
<organism evidence="11 12">
    <name type="scientific">Nesterenkonia jeotgali</name>
    <dbReference type="NCBI Taxonomy" id="317018"/>
    <lineage>
        <taxon>Bacteria</taxon>
        <taxon>Bacillati</taxon>
        <taxon>Actinomycetota</taxon>
        <taxon>Actinomycetes</taxon>
        <taxon>Micrococcales</taxon>
        <taxon>Micrococcaceae</taxon>
        <taxon>Nesterenkonia</taxon>
    </lineage>
</organism>
<reference evidence="11 12" key="1">
    <citation type="submission" date="2020-08" db="EMBL/GenBank/DDBJ databases">
        <title>Sequencing the genomes of 1000 actinobacteria strains.</title>
        <authorList>
            <person name="Klenk H.-P."/>
        </authorList>
    </citation>
    <scope>NUCLEOTIDE SEQUENCE [LARGE SCALE GENOMIC DNA]</scope>
    <source>
        <strain evidence="11 12">DSM 19081</strain>
    </source>
</reference>
<feature type="transmembrane region" description="Helical" evidence="9">
    <location>
        <begin position="360"/>
        <end position="378"/>
    </location>
</feature>
<dbReference type="PROSITE" id="PS50850">
    <property type="entry name" value="MFS"/>
    <property type="match status" value="1"/>
</dbReference>
<evidence type="ECO:0000256" key="1">
    <source>
        <dbReference type="ARBA" id="ARBA00004651"/>
    </source>
</evidence>
<dbReference type="PANTHER" id="PTHR42718:SF9">
    <property type="entry name" value="MAJOR FACILITATOR SUPERFAMILY MULTIDRUG TRANSPORTER MFSC"/>
    <property type="match status" value="1"/>
</dbReference>
<feature type="transmembrane region" description="Helical" evidence="9">
    <location>
        <begin position="123"/>
        <end position="143"/>
    </location>
</feature>
<evidence type="ECO:0000313" key="12">
    <source>
        <dbReference type="Proteomes" id="UP000546252"/>
    </source>
</evidence>
<evidence type="ECO:0000256" key="9">
    <source>
        <dbReference type="SAM" id="Phobius"/>
    </source>
</evidence>
<keyword evidence="3" id="KW-0813">Transport</keyword>
<dbReference type="Pfam" id="PF07690">
    <property type="entry name" value="MFS_1"/>
    <property type="match status" value="1"/>
</dbReference>
<keyword evidence="7 9" id="KW-0472">Membrane</keyword>
<accession>A0A839FSA6</accession>
<protein>
    <submittedName>
        <fullName evidence="11">DHA2 family lincomycin resistance protein-like MFS transporter</fullName>
    </submittedName>
</protein>